<proteinExistence type="inferred from homology"/>
<dbReference type="Proteomes" id="UP001224433">
    <property type="component" value="Chromosome"/>
</dbReference>
<dbReference type="EC" id="2.5.1.54" evidence="3"/>
<evidence type="ECO:0000313" key="5">
    <source>
        <dbReference type="Proteomes" id="UP001224433"/>
    </source>
</evidence>
<dbReference type="EMBL" id="CP120983">
    <property type="protein sequence ID" value="WLQ66696.1"/>
    <property type="molecule type" value="Genomic_DNA"/>
</dbReference>
<organism evidence="4 5">
    <name type="scientific">Streptomyces glycanivorans</name>
    <dbReference type="NCBI Taxonomy" id="3033808"/>
    <lineage>
        <taxon>Bacteria</taxon>
        <taxon>Bacillati</taxon>
        <taxon>Actinomycetota</taxon>
        <taxon>Actinomycetes</taxon>
        <taxon>Kitasatosporales</taxon>
        <taxon>Streptomycetaceae</taxon>
        <taxon>Streptomyces</taxon>
    </lineage>
</organism>
<accession>A0ABY9JG06</accession>
<dbReference type="Gene3D" id="3.20.20.70">
    <property type="entry name" value="Aldolase class I"/>
    <property type="match status" value="1"/>
</dbReference>
<reference evidence="4 5" key="1">
    <citation type="submission" date="2023-03" db="EMBL/GenBank/DDBJ databases">
        <title>Isolation and description of six Streptomyces strains from soil environments, able to metabolize different microbial glucans.</title>
        <authorList>
            <person name="Widen T."/>
            <person name="Larsbrink J."/>
        </authorList>
    </citation>
    <scope>NUCLEOTIDE SEQUENCE [LARGE SCALE GENOMIC DNA]</scope>
    <source>
        <strain evidence="4 5">Alt3</strain>
    </source>
</reference>
<protein>
    <recommendedName>
        <fullName evidence="3">Phospho-2-dehydro-3-deoxyheptonate aldolase</fullName>
        <ecNumber evidence="3">2.5.1.54</ecNumber>
    </recommendedName>
</protein>
<dbReference type="InterPro" id="IPR002480">
    <property type="entry name" value="DAHP_synth_2"/>
</dbReference>
<comment type="catalytic activity">
    <reaction evidence="3">
        <text>D-erythrose 4-phosphate + phosphoenolpyruvate + H2O = 7-phospho-2-dehydro-3-deoxy-D-arabino-heptonate + phosphate</text>
        <dbReference type="Rhea" id="RHEA:14717"/>
        <dbReference type="ChEBI" id="CHEBI:15377"/>
        <dbReference type="ChEBI" id="CHEBI:16897"/>
        <dbReference type="ChEBI" id="CHEBI:43474"/>
        <dbReference type="ChEBI" id="CHEBI:58394"/>
        <dbReference type="ChEBI" id="CHEBI:58702"/>
        <dbReference type="EC" id="2.5.1.54"/>
    </reaction>
</comment>
<keyword evidence="5" id="KW-1185">Reference proteome</keyword>
<dbReference type="SUPFAM" id="SSF51569">
    <property type="entry name" value="Aldolase"/>
    <property type="match status" value="1"/>
</dbReference>
<gene>
    <name evidence="4" type="ORF">P8A20_25355</name>
</gene>
<dbReference type="Pfam" id="PF01474">
    <property type="entry name" value="DAHP_synth_2"/>
    <property type="match status" value="1"/>
</dbReference>
<comment type="pathway">
    <text evidence="3">Metabolic intermediate biosynthesis; chorismate biosynthesis; chorismate from D-erythrose 4-phosphate and phosphoenolpyruvate: step 1/7.</text>
</comment>
<keyword evidence="3" id="KW-0057">Aromatic amino acid biosynthesis</keyword>
<dbReference type="InterPro" id="IPR013785">
    <property type="entry name" value="Aldolase_TIM"/>
</dbReference>
<keyword evidence="2 3" id="KW-0808">Transferase</keyword>
<evidence type="ECO:0000256" key="1">
    <source>
        <dbReference type="ARBA" id="ARBA00008911"/>
    </source>
</evidence>
<evidence type="ECO:0000256" key="2">
    <source>
        <dbReference type="ARBA" id="ARBA00022679"/>
    </source>
</evidence>
<dbReference type="GO" id="GO:0003849">
    <property type="term" value="F:3-deoxy-7-phosphoheptulonate synthase activity"/>
    <property type="evidence" value="ECO:0007669"/>
    <property type="project" value="UniProtKB-EC"/>
</dbReference>
<comment type="similarity">
    <text evidence="1 3">Belongs to the class-II DAHP synthase family.</text>
</comment>
<evidence type="ECO:0000313" key="4">
    <source>
        <dbReference type="EMBL" id="WLQ66696.1"/>
    </source>
</evidence>
<keyword evidence="3" id="KW-0028">Amino-acid biosynthesis</keyword>
<name>A0ABY9JG06_9ACTN</name>
<evidence type="ECO:0000256" key="3">
    <source>
        <dbReference type="RuleBase" id="RU363071"/>
    </source>
</evidence>
<sequence>MPGRAADAIRGFVEGRRALGTHPGGVHMDRPATASPSAWVAAMPFRRKAPHHRYETACGSRLNHARSPDLAFPLAGMYRDGIPLRPAA</sequence>